<evidence type="ECO:0000313" key="3">
    <source>
        <dbReference type="EMBL" id="NKX56368.1"/>
    </source>
</evidence>
<name>A0A7X6K739_9MICC</name>
<organism evidence="3 4">
    <name type="scientific">Arthrobacter mobilis</name>
    <dbReference type="NCBI Taxonomy" id="2724944"/>
    <lineage>
        <taxon>Bacteria</taxon>
        <taxon>Bacillati</taxon>
        <taxon>Actinomycetota</taxon>
        <taxon>Actinomycetes</taxon>
        <taxon>Micrococcales</taxon>
        <taxon>Micrococcaceae</taxon>
        <taxon>Arthrobacter</taxon>
    </lineage>
</organism>
<protein>
    <submittedName>
        <fullName evidence="3">Uncharacterized protein</fullName>
    </submittedName>
</protein>
<keyword evidence="2" id="KW-1133">Transmembrane helix</keyword>
<keyword evidence="4" id="KW-1185">Reference proteome</keyword>
<keyword evidence="2" id="KW-0812">Transmembrane</keyword>
<feature type="compositionally biased region" description="Basic and acidic residues" evidence="1">
    <location>
        <begin position="1"/>
        <end position="19"/>
    </location>
</feature>
<sequence>MPYTADKPERPPTGEELRARIPGWGADLDPKDRPAVPRERFDPGASGAHWDFPERQEEKWPRERSIEHKILPPVFGTSCPPKGISGPLRQFAYRRYSEGRAAHWLLLIVADRVDAWESHLRSFLTLRPDNPVTESGVLSEFSRHGISSRFGRRRTDVKHQWMDPVIVGGPWVLAGGAAVAVLRAVRRRRRA</sequence>
<dbReference type="EMBL" id="JAAZSQ010000023">
    <property type="protein sequence ID" value="NKX56368.1"/>
    <property type="molecule type" value="Genomic_DNA"/>
</dbReference>
<accession>A0A7X6K739</accession>
<comment type="caution">
    <text evidence="3">The sequence shown here is derived from an EMBL/GenBank/DDBJ whole genome shotgun (WGS) entry which is preliminary data.</text>
</comment>
<dbReference type="RefSeq" id="WP_168488578.1">
    <property type="nucleotide sequence ID" value="NZ_JAAZSQ010000023.1"/>
</dbReference>
<feature type="transmembrane region" description="Helical" evidence="2">
    <location>
        <begin position="165"/>
        <end position="185"/>
    </location>
</feature>
<evidence type="ECO:0000313" key="4">
    <source>
        <dbReference type="Proteomes" id="UP000544090"/>
    </source>
</evidence>
<gene>
    <name evidence="3" type="ORF">HGG74_17925</name>
</gene>
<keyword evidence="2" id="KW-0472">Membrane</keyword>
<evidence type="ECO:0000256" key="1">
    <source>
        <dbReference type="SAM" id="MobiDB-lite"/>
    </source>
</evidence>
<dbReference type="Proteomes" id="UP000544090">
    <property type="component" value="Unassembled WGS sequence"/>
</dbReference>
<reference evidence="3 4" key="1">
    <citation type="submission" date="2020-04" db="EMBL/GenBank/DDBJ databases">
        <title>Arthrobacter sp. nov.</title>
        <authorList>
            <person name="Liu S."/>
        </authorList>
    </citation>
    <scope>NUCLEOTIDE SEQUENCE [LARGE SCALE GENOMIC DNA]</scope>
    <source>
        <strain evidence="3 4">E918</strain>
    </source>
</reference>
<evidence type="ECO:0000256" key="2">
    <source>
        <dbReference type="SAM" id="Phobius"/>
    </source>
</evidence>
<proteinExistence type="predicted"/>
<dbReference type="AlphaFoldDB" id="A0A7X6K739"/>
<feature type="compositionally biased region" description="Basic and acidic residues" evidence="1">
    <location>
        <begin position="28"/>
        <end position="42"/>
    </location>
</feature>
<feature type="region of interest" description="Disordered" evidence="1">
    <location>
        <begin position="1"/>
        <end position="58"/>
    </location>
</feature>